<dbReference type="InterPro" id="IPR014867">
    <property type="entry name" value="Spore_coat_CotH_CotH2/3/7"/>
</dbReference>
<feature type="region of interest" description="Disordered" evidence="1">
    <location>
        <begin position="1"/>
        <end position="20"/>
    </location>
</feature>
<gene>
    <name evidence="2" type="ORF">Vafri_13115</name>
</gene>
<protein>
    <submittedName>
        <fullName evidence="2">Uncharacterized protein</fullName>
    </submittedName>
</protein>
<accession>A0A8J4BC21</accession>
<dbReference type="Proteomes" id="UP000747399">
    <property type="component" value="Unassembled WGS sequence"/>
</dbReference>
<name>A0A8J4BC21_9CHLO</name>
<sequence>GGVRNLLQLSSTSSSSPSFGGDCCSRLTAGAIGFSSGLPLLLIDTGDSKVASKEVPIRATICSCSPGGGSWDGQPYQDFTAEALIKLRGSSSVQNKKKSYNVKFRTRSPSGGTAKLMVPMLGMPVDDEWALYGPETDKTLGMRNVMAYDIFRRMGRWAPRTRYCEVFLLDDGSGTAKASNYAGLFIATERITIGPDRVNVRRMDPDKDLSGGYIFGFENDNIESDDLSFRPATTLLNFVMHAPTFEDQALQGGPHPTPREQAALKWIAAYVNQMEGALLTNFPPAAAIRAKAGLLSSQGLTAGLPYGPNGPTIAAPIGGPGGPPAAGQGGWRELIEVDSFIDYFLATELYKNPDGYRGSVYFSKNVGSPIAFGPPWDYNEAFGVCCGYPIEGFNNNGVSSGSSGGSAISPEGWRFNICDQPERCKADPVDGISQYYRSTWRDSAQRMATGQRWQQLRGAALTDAVLAGMVDAQANLIRDAA</sequence>
<organism evidence="2 3">
    <name type="scientific">Volvox africanus</name>
    <dbReference type="NCBI Taxonomy" id="51714"/>
    <lineage>
        <taxon>Eukaryota</taxon>
        <taxon>Viridiplantae</taxon>
        <taxon>Chlorophyta</taxon>
        <taxon>core chlorophytes</taxon>
        <taxon>Chlorophyceae</taxon>
        <taxon>CS clade</taxon>
        <taxon>Chlamydomonadales</taxon>
        <taxon>Volvocaceae</taxon>
        <taxon>Volvox</taxon>
    </lineage>
</organism>
<keyword evidence="3" id="KW-1185">Reference proteome</keyword>
<feature type="non-terminal residue" evidence="2">
    <location>
        <position position="1"/>
    </location>
</feature>
<reference evidence="2" key="1">
    <citation type="journal article" date="2021" name="Proc. Natl. Acad. Sci. U.S.A.">
        <title>Three genomes in the algal genus Volvox reveal the fate of a haploid sex-determining region after a transition to homothallism.</title>
        <authorList>
            <person name="Yamamoto K."/>
            <person name="Hamaji T."/>
            <person name="Kawai-Toyooka H."/>
            <person name="Matsuzaki R."/>
            <person name="Takahashi F."/>
            <person name="Nishimura Y."/>
            <person name="Kawachi M."/>
            <person name="Noguchi H."/>
            <person name="Minakuchi Y."/>
            <person name="Umen J.G."/>
            <person name="Toyoda A."/>
            <person name="Nozaki H."/>
        </authorList>
    </citation>
    <scope>NUCLEOTIDE SEQUENCE</scope>
    <source>
        <strain evidence="2">NIES-3780</strain>
    </source>
</reference>
<comment type="caution">
    <text evidence="2">The sequence shown here is derived from an EMBL/GenBank/DDBJ whole genome shotgun (WGS) entry which is preliminary data.</text>
</comment>
<evidence type="ECO:0000313" key="2">
    <source>
        <dbReference type="EMBL" id="GIL57901.1"/>
    </source>
</evidence>
<evidence type="ECO:0000256" key="1">
    <source>
        <dbReference type="SAM" id="MobiDB-lite"/>
    </source>
</evidence>
<dbReference type="EMBL" id="BNCO01000029">
    <property type="protein sequence ID" value="GIL57901.1"/>
    <property type="molecule type" value="Genomic_DNA"/>
</dbReference>
<evidence type="ECO:0000313" key="3">
    <source>
        <dbReference type="Proteomes" id="UP000747399"/>
    </source>
</evidence>
<feature type="non-terminal residue" evidence="2">
    <location>
        <position position="481"/>
    </location>
</feature>
<dbReference type="AlphaFoldDB" id="A0A8J4BC21"/>
<dbReference type="Pfam" id="PF08757">
    <property type="entry name" value="CotH"/>
    <property type="match status" value="2"/>
</dbReference>
<proteinExistence type="predicted"/>